<dbReference type="CDD" id="cd09276">
    <property type="entry name" value="Rnase_HI_RT_non_LTR"/>
    <property type="match status" value="1"/>
</dbReference>
<dbReference type="GO" id="GO:0003676">
    <property type="term" value="F:nucleic acid binding"/>
    <property type="evidence" value="ECO:0007669"/>
    <property type="project" value="InterPro"/>
</dbReference>
<evidence type="ECO:0000256" key="1">
    <source>
        <dbReference type="SAM" id="MobiDB-lite"/>
    </source>
</evidence>
<evidence type="ECO:0000313" key="4">
    <source>
        <dbReference type="EMBL" id="KAH0813279.1"/>
    </source>
</evidence>
<keyword evidence="5" id="KW-1185">Reference proteome</keyword>
<feature type="compositionally biased region" description="Acidic residues" evidence="1">
    <location>
        <begin position="783"/>
        <end position="793"/>
    </location>
</feature>
<organism evidence="4 5">
    <name type="scientific">Tenebrio molitor</name>
    <name type="common">Yellow mealworm beetle</name>
    <dbReference type="NCBI Taxonomy" id="7067"/>
    <lineage>
        <taxon>Eukaryota</taxon>
        <taxon>Metazoa</taxon>
        <taxon>Ecdysozoa</taxon>
        <taxon>Arthropoda</taxon>
        <taxon>Hexapoda</taxon>
        <taxon>Insecta</taxon>
        <taxon>Pterygota</taxon>
        <taxon>Neoptera</taxon>
        <taxon>Endopterygota</taxon>
        <taxon>Coleoptera</taxon>
        <taxon>Polyphaga</taxon>
        <taxon>Cucujiformia</taxon>
        <taxon>Tenebrionidae</taxon>
        <taxon>Tenebrio</taxon>
    </lineage>
</organism>
<comment type="caution">
    <text evidence="4">The sequence shown here is derived from an EMBL/GenBank/DDBJ whole genome shotgun (WGS) entry which is preliminary data.</text>
</comment>
<dbReference type="GO" id="GO:0071897">
    <property type="term" value="P:DNA biosynthetic process"/>
    <property type="evidence" value="ECO:0007669"/>
    <property type="project" value="UniProtKB-ARBA"/>
</dbReference>
<dbReference type="GO" id="GO:0042575">
    <property type="term" value="C:DNA polymerase complex"/>
    <property type="evidence" value="ECO:0007669"/>
    <property type="project" value="UniProtKB-ARBA"/>
</dbReference>
<dbReference type="Gene3D" id="3.30.70.270">
    <property type="match status" value="1"/>
</dbReference>
<dbReference type="SUPFAM" id="SSF53098">
    <property type="entry name" value="Ribonuclease H-like"/>
    <property type="match status" value="1"/>
</dbReference>
<name>A0A8J6L835_TENMO</name>
<reference evidence="4" key="2">
    <citation type="submission" date="2021-08" db="EMBL/GenBank/DDBJ databases">
        <authorList>
            <person name="Eriksson T."/>
        </authorList>
    </citation>
    <scope>NUCLEOTIDE SEQUENCE</scope>
    <source>
        <strain evidence="4">Stoneville</strain>
        <tissue evidence="4">Whole head</tissue>
    </source>
</reference>
<dbReference type="Pfam" id="PF00078">
    <property type="entry name" value="RVT_1"/>
    <property type="match status" value="1"/>
</dbReference>
<dbReference type="Pfam" id="PF00075">
    <property type="entry name" value="RNase_H"/>
    <property type="match status" value="1"/>
</dbReference>
<feature type="region of interest" description="Disordered" evidence="1">
    <location>
        <begin position="776"/>
        <end position="817"/>
    </location>
</feature>
<feature type="domain" description="Reverse transcriptase" evidence="2">
    <location>
        <begin position="1"/>
        <end position="165"/>
    </location>
</feature>
<evidence type="ECO:0000313" key="5">
    <source>
        <dbReference type="Proteomes" id="UP000719412"/>
    </source>
</evidence>
<evidence type="ECO:0000259" key="3">
    <source>
        <dbReference type="PROSITE" id="PS50879"/>
    </source>
</evidence>
<dbReference type="InterPro" id="IPR043502">
    <property type="entry name" value="DNA/RNA_pol_sf"/>
</dbReference>
<dbReference type="GO" id="GO:0004523">
    <property type="term" value="F:RNA-DNA hybrid ribonuclease activity"/>
    <property type="evidence" value="ECO:0007669"/>
    <property type="project" value="InterPro"/>
</dbReference>
<dbReference type="InterPro" id="IPR012337">
    <property type="entry name" value="RNaseH-like_sf"/>
</dbReference>
<sequence length="817" mass="92709">MTLAKNKVIAYLFVNLKNAYNAVNLSVLSSYLGETGLSESTTNAITGIFTNRRTFLRDNQNNLIGLQYTSLGLPQGSVLSPLLFNLYTANLHQLWDRDIVCIQYADDICIYCVNDSIQECVTELRYIAYILNRWCQEHGFAISIEKSALLFFCRQRQIPYTEIKLNNLTIPVKAHVTYVQTRCEKGVNLLRTVARRSWESAQEVCILFYTAYIRSILDYACVWYGAANVSVLNQLATVQHKALKQALGVMKSTPNMITYAESGEKPLSLPREFLAKKILFKWQCTGEKNLACKATNLAVIALTSKYWNAKQLPPLVKVYMHDPPAHHGDCKFPTAHPFHKKYDDLTTPLSVFVPKYTDCPTHNTSVLLEMFDSLPSDTIRIYTDGSKMKEGTDGSKMKEGTGCAFLVQPPSHSETKPIEGRRQKAIYKALIWLFEANDPGGNALILSDSQSVLNGLQQDPHQMRNYLLLDIVELVKRLGTRGMTVAFAWVKGHAKIQRNERVDTLAKAAITTGVEESRLSENDHIRTFKQQLQTQWRQQWAEYASSSHNVYCKTYPDVPPIPLMYKLRNNQNRSLIATMLRLQTQHARNPTHLFRLGIKNSPLCECGEVGTLNHIIFSCPQNNPHTQLLLTHLTAINIPFPTSLECLLVKPSIDIYKALFKRPAGLSFPGLYFSLNQHSIETLNFLNTHDSLESLNFHHSILQSHHLVETPLSEAQPGRKRAPTPEELHRRLPHTFRRIITVHPRATFGPTEPRDVIQAQTRSDQYSQYRTLRGAETGQAAPMEEDVEEEESLAQERKKKKPPPIILHGNFGAKRLL</sequence>
<dbReference type="Gene3D" id="3.30.420.10">
    <property type="entry name" value="Ribonuclease H-like superfamily/Ribonuclease H"/>
    <property type="match status" value="1"/>
</dbReference>
<dbReference type="InterPro" id="IPR043128">
    <property type="entry name" value="Rev_trsase/Diguanyl_cyclase"/>
</dbReference>
<dbReference type="InterPro" id="IPR000477">
    <property type="entry name" value="RT_dom"/>
</dbReference>
<accession>A0A8J6L835</accession>
<dbReference type="SUPFAM" id="SSF56672">
    <property type="entry name" value="DNA/RNA polymerases"/>
    <property type="match status" value="1"/>
</dbReference>
<proteinExistence type="predicted"/>
<dbReference type="InterPro" id="IPR036397">
    <property type="entry name" value="RNaseH_sf"/>
</dbReference>
<dbReference type="EMBL" id="JABDTM020025430">
    <property type="protein sequence ID" value="KAH0813279.1"/>
    <property type="molecule type" value="Genomic_DNA"/>
</dbReference>
<dbReference type="InterPro" id="IPR002156">
    <property type="entry name" value="RNaseH_domain"/>
</dbReference>
<dbReference type="PANTHER" id="PTHR33481:SF1">
    <property type="entry name" value="ENDONUCLEASE_EXONUCLEASE_PHOSPHATASE DOMAIN-CONTAINING PROTEIN-RELATED"/>
    <property type="match status" value="1"/>
</dbReference>
<dbReference type="PROSITE" id="PS50879">
    <property type="entry name" value="RNASE_H_1"/>
    <property type="match status" value="1"/>
</dbReference>
<reference evidence="4" key="1">
    <citation type="journal article" date="2020" name="J Insects Food Feed">
        <title>The yellow mealworm (Tenebrio molitor) genome: a resource for the emerging insects as food and feed industry.</title>
        <authorList>
            <person name="Eriksson T."/>
            <person name="Andere A."/>
            <person name="Kelstrup H."/>
            <person name="Emery V."/>
            <person name="Picard C."/>
        </authorList>
    </citation>
    <scope>NUCLEOTIDE SEQUENCE</scope>
    <source>
        <strain evidence="4">Stoneville</strain>
        <tissue evidence="4">Whole head</tissue>
    </source>
</reference>
<evidence type="ECO:0000259" key="2">
    <source>
        <dbReference type="PROSITE" id="PS50878"/>
    </source>
</evidence>
<dbReference type="PANTHER" id="PTHR33481">
    <property type="entry name" value="REVERSE TRANSCRIPTASE"/>
    <property type="match status" value="1"/>
</dbReference>
<gene>
    <name evidence="4" type="ORF">GEV33_009513</name>
</gene>
<dbReference type="Proteomes" id="UP000719412">
    <property type="component" value="Unassembled WGS sequence"/>
</dbReference>
<feature type="domain" description="RNase H type-1" evidence="3">
    <location>
        <begin position="375"/>
        <end position="511"/>
    </location>
</feature>
<protein>
    <submittedName>
        <fullName evidence="4">Uncharacterized protein</fullName>
    </submittedName>
</protein>
<dbReference type="AlphaFoldDB" id="A0A8J6L835"/>
<dbReference type="PROSITE" id="PS50878">
    <property type="entry name" value="RT_POL"/>
    <property type="match status" value="1"/>
</dbReference>